<feature type="region of interest" description="Disordered" evidence="1">
    <location>
        <begin position="333"/>
        <end position="367"/>
    </location>
</feature>
<dbReference type="PANTHER" id="PTHR47481:SF22">
    <property type="entry name" value="RETROTRANSPOSON GAG DOMAIN-CONTAINING PROTEIN"/>
    <property type="match status" value="1"/>
</dbReference>
<dbReference type="STRING" id="74649.A0A2P6Q8J2"/>
<keyword evidence="2" id="KW-0548">Nucleotidyltransferase</keyword>
<evidence type="ECO:0000256" key="1">
    <source>
        <dbReference type="SAM" id="MobiDB-lite"/>
    </source>
</evidence>
<dbReference type="EC" id="2.7.7.49" evidence="2"/>
<dbReference type="EMBL" id="PDCK01000043">
    <property type="protein sequence ID" value="PRQ30495.1"/>
    <property type="molecule type" value="Genomic_DNA"/>
</dbReference>
<sequence>MNTDIDLRNCLLSNFCNLIPVHLDGSNYVTWKFLLQTMLRGCGLMKYVDGSFPCPSQYMITEEGGVLSKVTADQYLTWKQNDYVVMTLLAATLSSGVLSFVVGSNTSREILCLLKERYASTSWFNKEQLKSNFYKLQKGSDSIDNYLDRVKIACDQLANVGIHMTDEDIIVSVLLGLPSDYTTMKTIIRAKHNPVSTQELRSLLLIAEAELEEANKSISLPSKTEFVTHDDSCRSNGGMHHQYGTHMPQMQTNTNLLQHAAPSTFTPSLATYGGISQVHNLSFPQNSSFLQQPSFSHLSAPYCSTTQQYVYGFFSPPTSFIANSGVQRSYANGIRNGAQSNNGPQQLQGNSQRKGKMSKGDGLSHSKATQVQSCVSYVKRLA</sequence>
<keyword evidence="3" id="KW-1185">Reference proteome</keyword>
<dbReference type="Pfam" id="PF14223">
    <property type="entry name" value="Retrotran_gag_2"/>
    <property type="match status" value="1"/>
</dbReference>
<dbReference type="OMA" id="REITTVD"/>
<dbReference type="Proteomes" id="UP000238479">
    <property type="component" value="Chromosome 5"/>
</dbReference>
<name>A0A2P6Q8J2_ROSCH</name>
<keyword evidence="2" id="KW-0695">RNA-directed DNA polymerase</keyword>
<protein>
    <submittedName>
        <fullName evidence="2">Putative RNA-directed DNA polymerase</fullName>
        <ecNumber evidence="2">2.7.7.49</ecNumber>
    </submittedName>
</protein>
<proteinExistence type="predicted"/>
<dbReference type="AlphaFoldDB" id="A0A2P6Q8J2"/>
<dbReference type="GO" id="GO:0003964">
    <property type="term" value="F:RNA-directed DNA polymerase activity"/>
    <property type="evidence" value="ECO:0007669"/>
    <property type="project" value="UniProtKB-KW"/>
</dbReference>
<dbReference type="PANTHER" id="PTHR47481">
    <property type="match status" value="1"/>
</dbReference>
<evidence type="ECO:0000313" key="3">
    <source>
        <dbReference type="Proteomes" id="UP000238479"/>
    </source>
</evidence>
<gene>
    <name evidence="2" type="ORF">RchiOBHm_Chr5g0025271</name>
</gene>
<comment type="caution">
    <text evidence="2">The sequence shown here is derived from an EMBL/GenBank/DDBJ whole genome shotgun (WGS) entry which is preliminary data.</text>
</comment>
<evidence type="ECO:0000313" key="2">
    <source>
        <dbReference type="EMBL" id="PRQ30495.1"/>
    </source>
</evidence>
<feature type="compositionally biased region" description="Polar residues" evidence="1">
    <location>
        <begin position="337"/>
        <end position="352"/>
    </location>
</feature>
<keyword evidence="2" id="KW-0808">Transferase</keyword>
<accession>A0A2P6Q8J2</accession>
<organism evidence="2 3">
    <name type="scientific">Rosa chinensis</name>
    <name type="common">China rose</name>
    <dbReference type="NCBI Taxonomy" id="74649"/>
    <lineage>
        <taxon>Eukaryota</taxon>
        <taxon>Viridiplantae</taxon>
        <taxon>Streptophyta</taxon>
        <taxon>Embryophyta</taxon>
        <taxon>Tracheophyta</taxon>
        <taxon>Spermatophyta</taxon>
        <taxon>Magnoliopsida</taxon>
        <taxon>eudicotyledons</taxon>
        <taxon>Gunneridae</taxon>
        <taxon>Pentapetalae</taxon>
        <taxon>rosids</taxon>
        <taxon>fabids</taxon>
        <taxon>Rosales</taxon>
        <taxon>Rosaceae</taxon>
        <taxon>Rosoideae</taxon>
        <taxon>Rosoideae incertae sedis</taxon>
        <taxon>Rosa</taxon>
    </lineage>
</organism>
<dbReference type="Gramene" id="PRQ30495">
    <property type="protein sequence ID" value="PRQ30495"/>
    <property type="gene ID" value="RchiOBHm_Chr5g0025271"/>
</dbReference>
<reference evidence="2 3" key="1">
    <citation type="journal article" date="2018" name="Nat. Genet.">
        <title>The Rosa genome provides new insights in the design of modern roses.</title>
        <authorList>
            <person name="Bendahmane M."/>
        </authorList>
    </citation>
    <scope>NUCLEOTIDE SEQUENCE [LARGE SCALE GENOMIC DNA]</scope>
    <source>
        <strain evidence="3">cv. Old Blush</strain>
    </source>
</reference>